<protein>
    <submittedName>
        <fullName evidence="6">E3 ubiquitin-protein ligase COP1</fullName>
    </submittedName>
</protein>
<reference evidence="6 7" key="1">
    <citation type="journal article" date="2016" name="Sci. Rep.">
        <title>The Dendrobium catenatum Lindl. genome sequence provides insights into polysaccharide synthase, floral development and adaptive evolution.</title>
        <authorList>
            <person name="Zhang G.Q."/>
            <person name="Xu Q."/>
            <person name="Bian C."/>
            <person name="Tsai W.C."/>
            <person name="Yeh C.M."/>
            <person name="Liu K.W."/>
            <person name="Yoshida K."/>
            <person name="Zhang L.S."/>
            <person name="Chang S.B."/>
            <person name="Chen F."/>
            <person name="Shi Y."/>
            <person name="Su Y.Y."/>
            <person name="Zhang Y.Q."/>
            <person name="Chen L.J."/>
            <person name="Yin Y."/>
            <person name="Lin M."/>
            <person name="Huang H."/>
            <person name="Deng H."/>
            <person name="Wang Z.W."/>
            <person name="Zhu S.L."/>
            <person name="Zhao X."/>
            <person name="Deng C."/>
            <person name="Niu S.C."/>
            <person name="Huang J."/>
            <person name="Wang M."/>
            <person name="Liu G.H."/>
            <person name="Yang H.J."/>
            <person name="Xiao X.J."/>
            <person name="Hsiao Y.Y."/>
            <person name="Wu W.L."/>
            <person name="Chen Y.Y."/>
            <person name="Mitsuda N."/>
            <person name="Ohme-Takagi M."/>
            <person name="Luo Y.B."/>
            <person name="Van de Peer Y."/>
            <person name="Liu Z.J."/>
        </authorList>
    </citation>
    <scope>NUCLEOTIDE SEQUENCE [LARGE SCALE GENOMIC DNA]</scope>
    <source>
        <tissue evidence="6">The whole plant</tissue>
    </source>
</reference>
<reference evidence="6 7" key="2">
    <citation type="journal article" date="2017" name="Nature">
        <title>The Apostasia genome and the evolution of orchids.</title>
        <authorList>
            <person name="Zhang G.Q."/>
            <person name="Liu K.W."/>
            <person name="Li Z."/>
            <person name="Lohaus R."/>
            <person name="Hsiao Y.Y."/>
            <person name="Niu S.C."/>
            <person name="Wang J.Y."/>
            <person name="Lin Y.C."/>
            <person name="Xu Q."/>
            <person name="Chen L.J."/>
            <person name="Yoshida K."/>
            <person name="Fujiwara S."/>
            <person name="Wang Z.W."/>
            <person name="Zhang Y.Q."/>
            <person name="Mitsuda N."/>
            <person name="Wang M."/>
            <person name="Liu G.H."/>
            <person name="Pecoraro L."/>
            <person name="Huang H.X."/>
            <person name="Xiao X.J."/>
            <person name="Lin M."/>
            <person name="Wu X.Y."/>
            <person name="Wu W.L."/>
            <person name="Chen Y.Y."/>
            <person name="Chang S.B."/>
            <person name="Sakamoto S."/>
            <person name="Ohme-Takagi M."/>
            <person name="Yagi M."/>
            <person name="Zeng S.J."/>
            <person name="Shen C.Y."/>
            <person name="Yeh C.M."/>
            <person name="Luo Y.B."/>
            <person name="Tsai W.C."/>
            <person name="Van de Peer Y."/>
            <person name="Liu Z.J."/>
        </authorList>
    </citation>
    <scope>NUCLEOTIDE SEQUENCE [LARGE SCALE GENOMIC DNA]</scope>
    <source>
        <tissue evidence="6">The whole plant</tissue>
    </source>
</reference>
<dbReference type="Gene3D" id="4.10.60.10">
    <property type="entry name" value="Zinc finger, CCHC-type"/>
    <property type="match status" value="1"/>
</dbReference>
<evidence type="ECO:0000259" key="5">
    <source>
        <dbReference type="Pfam" id="PF13696"/>
    </source>
</evidence>
<dbReference type="InterPro" id="IPR025829">
    <property type="entry name" value="Zn_knuckle_CX2CX3GHX4C"/>
</dbReference>
<feature type="compositionally biased region" description="Basic and acidic residues" evidence="4">
    <location>
        <begin position="538"/>
        <end position="547"/>
    </location>
</feature>
<keyword evidence="2" id="KW-0863">Zinc-finger</keyword>
<dbReference type="SUPFAM" id="SSF57850">
    <property type="entry name" value="RING/U-box"/>
    <property type="match status" value="1"/>
</dbReference>
<dbReference type="GO" id="GO:0008270">
    <property type="term" value="F:zinc ion binding"/>
    <property type="evidence" value="ECO:0007669"/>
    <property type="project" value="UniProtKB-KW"/>
</dbReference>
<dbReference type="AlphaFoldDB" id="A0A2I0X4V3"/>
<feature type="domain" description="Zinc knuckle CX2CX3GHX4C" evidence="5">
    <location>
        <begin position="314"/>
        <end position="334"/>
    </location>
</feature>
<feature type="region of interest" description="Disordered" evidence="4">
    <location>
        <begin position="60"/>
        <end position="97"/>
    </location>
</feature>
<keyword evidence="3" id="KW-0862">Zinc</keyword>
<dbReference type="GO" id="GO:0005634">
    <property type="term" value="C:nucleus"/>
    <property type="evidence" value="ECO:0007669"/>
    <property type="project" value="TreeGrafter"/>
</dbReference>
<keyword evidence="7" id="KW-1185">Reference proteome</keyword>
<organism evidence="6 7">
    <name type="scientific">Dendrobium catenatum</name>
    <dbReference type="NCBI Taxonomy" id="906689"/>
    <lineage>
        <taxon>Eukaryota</taxon>
        <taxon>Viridiplantae</taxon>
        <taxon>Streptophyta</taxon>
        <taxon>Embryophyta</taxon>
        <taxon>Tracheophyta</taxon>
        <taxon>Spermatophyta</taxon>
        <taxon>Magnoliopsida</taxon>
        <taxon>Liliopsida</taxon>
        <taxon>Asparagales</taxon>
        <taxon>Orchidaceae</taxon>
        <taxon>Epidendroideae</taxon>
        <taxon>Malaxideae</taxon>
        <taxon>Dendrobiinae</taxon>
        <taxon>Dendrobium</taxon>
    </lineage>
</organism>
<dbReference type="Gene3D" id="3.30.40.10">
    <property type="entry name" value="Zinc/RING finger domain, C3HC4 (zinc finger)"/>
    <property type="match status" value="1"/>
</dbReference>
<feature type="compositionally biased region" description="Basic and acidic residues" evidence="4">
    <location>
        <begin position="887"/>
        <end position="900"/>
    </location>
</feature>
<name>A0A2I0X4V3_9ASPA</name>
<accession>A0A2I0X4V3</accession>
<dbReference type="InterPro" id="IPR013083">
    <property type="entry name" value="Znf_RING/FYVE/PHD"/>
</dbReference>
<feature type="region of interest" description="Disordered" evidence="4">
    <location>
        <begin position="799"/>
        <end position="959"/>
    </location>
</feature>
<dbReference type="PANTHER" id="PTHR15439">
    <property type="entry name" value="RETINOBLASTOMA-BINDING PROTEIN 6"/>
    <property type="match status" value="1"/>
</dbReference>
<dbReference type="GO" id="GO:0006511">
    <property type="term" value="P:ubiquitin-dependent protein catabolic process"/>
    <property type="evidence" value="ECO:0007669"/>
    <property type="project" value="TreeGrafter"/>
</dbReference>
<dbReference type="InterPro" id="IPR033489">
    <property type="entry name" value="RBBP6"/>
</dbReference>
<evidence type="ECO:0000256" key="3">
    <source>
        <dbReference type="ARBA" id="ARBA00022833"/>
    </source>
</evidence>
<feature type="compositionally biased region" description="Polar residues" evidence="4">
    <location>
        <begin position="493"/>
        <end position="502"/>
    </location>
</feature>
<feature type="region of interest" description="Disordered" evidence="4">
    <location>
        <begin position="146"/>
        <end position="204"/>
    </location>
</feature>
<dbReference type="Pfam" id="PF13696">
    <property type="entry name" value="zf-CCHC_2"/>
    <property type="match status" value="1"/>
</dbReference>
<proteinExistence type="predicted"/>
<dbReference type="GO" id="GO:0061630">
    <property type="term" value="F:ubiquitin protein ligase activity"/>
    <property type="evidence" value="ECO:0007669"/>
    <property type="project" value="InterPro"/>
</dbReference>
<feature type="region of interest" description="Disordered" evidence="4">
    <location>
        <begin position="468"/>
        <end position="582"/>
    </location>
</feature>
<evidence type="ECO:0000256" key="4">
    <source>
        <dbReference type="SAM" id="MobiDB-lite"/>
    </source>
</evidence>
<gene>
    <name evidence="6" type="primary">COP1</name>
    <name evidence="6" type="ORF">MA16_Dca021817</name>
</gene>
<dbReference type="STRING" id="906689.A0A2I0X4V3"/>
<dbReference type="GO" id="GO:0006397">
    <property type="term" value="P:mRNA processing"/>
    <property type="evidence" value="ECO:0007669"/>
    <property type="project" value="InterPro"/>
</dbReference>
<feature type="compositionally biased region" description="Basic and acidic residues" evidence="4">
    <location>
        <begin position="82"/>
        <end position="97"/>
    </location>
</feature>
<keyword evidence="1" id="KW-0479">Metal-binding</keyword>
<feature type="compositionally biased region" description="Basic and acidic residues" evidence="4">
    <location>
        <begin position="174"/>
        <end position="187"/>
    </location>
</feature>
<evidence type="ECO:0000256" key="1">
    <source>
        <dbReference type="ARBA" id="ARBA00022723"/>
    </source>
</evidence>
<feature type="compositionally biased region" description="Basic and acidic residues" evidence="4">
    <location>
        <begin position="941"/>
        <end position="959"/>
    </location>
</feature>
<dbReference type="PANTHER" id="PTHR15439:SF0">
    <property type="entry name" value="CELL DIVISION CYCLE AND APOPTOSIS REGULATOR PROTEIN 1-RELATED"/>
    <property type="match status" value="1"/>
</dbReference>
<dbReference type="GO" id="GO:0016567">
    <property type="term" value="P:protein ubiquitination"/>
    <property type="evidence" value="ECO:0007669"/>
    <property type="project" value="InterPro"/>
</dbReference>
<evidence type="ECO:0000313" key="6">
    <source>
        <dbReference type="EMBL" id="PKU82933.1"/>
    </source>
</evidence>
<dbReference type="Proteomes" id="UP000233837">
    <property type="component" value="Unassembled WGS sequence"/>
</dbReference>
<dbReference type="EMBL" id="KZ502154">
    <property type="protein sequence ID" value="PKU82933.1"/>
    <property type="molecule type" value="Genomic_DNA"/>
</dbReference>
<evidence type="ECO:0000313" key="7">
    <source>
        <dbReference type="Proteomes" id="UP000233837"/>
    </source>
</evidence>
<feature type="compositionally biased region" description="Basic and acidic residues" evidence="4">
    <location>
        <begin position="520"/>
        <end position="530"/>
    </location>
</feature>
<feature type="compositionally biased region" description="Polar residues" evidence="4">
    <location>
        <begin position="468"/>
        <end position="480"/>
    </location>
</feature>
<sequence length="959" mass="105695">MGTRRIESIEEKVGEWEVEFTALKEKFASVDEKLDGVEELKTQMLGLQEMIKQMVAGQHNMGGSVNPNPNPNPIAPPVDGEGGSRVREGPNAKGKEAIDIVDHGGDAWSAGPRGGRYGPNWGGEDYSTAGFMGDARASYTQNHPEQFFQGREGGSMPYNQWGGGSYQEENENNDGEREERRNQNKDKTKGRKSKPRALDSSEEYVDEAAMIPKNTSVLIRRPDESEWYEFGNDLYSVPEVHPAQSNAPIVDVSPTNKVDEESKIKALLDTPALDWNRQGHDSYGAGRGFGRGMGGRMMAGRGFARGMMEKKTPPAGYICHRCKVPGHFIQHCPTNGDPSYEIKRVKPPTGIPRSMLMATPDGSYALPSGAVAVLKPNEAAFEKEIEGLPSTRSISDLPPELHCPLCNEVMKDAVLTGRCCFKSFCDKCIRDYIINNSKCVCGATNILADDLLPNKTLRETISRILETTTSSTENAGSLAQVQDMESARPVQSRVPSATLSRTSKGEPKQPLPADNTAYIKEGEGASEPKTDNFTSVFPDKKSEKTMDQAEATPIPEEAQEKLPPGDLGKKKKKKKTRIATTGSDMQWRNFQQDFGLDNFAGMPVGPSKSEKTMDQAEATHDFTNVKEAVYAEATPITEEAQEKLPPGDLVKKKKKKTRIAATGSDMQWRNFQQDFGLDNFAGMAVGLSAYNPYWGLGMPIGIDGFIPSLAAPMPYMVYTPTSPFDVPFGGILPPDPYIAQGYMMPGFPLRFLLFRSFLLIREFSRERENVTPGKETNSSVDAVSLKKAKPQLRSEVLEIIKKQQPNVDRSAGPSRDAVRHSPPPPRPPPLKRKSSDWEQSDGDASATSKAERKQKGSVFSRISFPAECGDPDRGTGKRRKTSSDPPDGLKDHSERERERLLVNGYISSSTGRRSGGGAGGYDYESSDEERHFKRRSSSSRRKSEEEEAARAPRVLRERE</sequence>
<dbReference type="CDD" id="cd16620">
    <property type="entry name" value="vRING-HC-C4C4_RBBP6"/>
    <property type="match status" value="1"/>
</dbReference>
<evidence type="ECO:0000256" key="2">
    <source>
        <dbReference type="ARBA" id="ARBA00022771"/>
    </source>
</evidence>